<dbReference type="PANTHER" id="PTHR40447">
    <property type="entry name" value="ANAEROBIC SULFITE REDUCTASE SUBUNIT A"/>
    <property type="match status" value="1"/>
</dbReference>
<gene>
    <name evidence="2" type="ORF">ENO26_07090</name>
</gene>
<dbReference type="InterPro" id="IPR017900">
    <property type="entry name" value="4Fe4S_Fe_S_CS"/>
</dbReference>
<feature type="domain" description="4Fe-4S ferredoxin-type" evidence="1">
    <location>
        <begin position="364"/>
        <end position="393"/>
    </location>
</feature>
<dbReference type="PANTHER" id="PTHR40447:SF1">
    <property type="entry name" value="ANAEROBIC SULFITE REDUCTASE SUBUNIT A"/>
    <property type="match status" value="1"/>
</dbReference>
<reference evidence="2" key="1">
    <citation type="journal article" date="2020" name="mSystems">
        <title>Genome- and Community-Level Interaction Insights into Carbon Utilization and Element Cycling Functions of Hydrothermarchaeota in Hydrothermal Sediment.</title>
        <authorList>
            <person name="Zhou Z."/>
            <person name="Liu Y."/>
            <person name="Xu W."/>
            <person name="Pan J."/>
            <person name="Luo Z.H."/>
            <person name="Li M."/>
        </authorList>
    </citation>
    <scope>NUCLEOTIDE SEQUENCE [LARGE SCALE GENOMIC DNA]</scope>
    <source>
        <strain evidence="2">SpSt-125</strain>
    </source>
</reference>
<dbReference type="AlphaFoldDB" id="A0A7J2U407"/>
<dbReference type="EMBL" id="DSEU01000046">
    <property type="protein sequence ID" value="HEM67309.1"/>
    <property type="molecule type" value="Genomic_DNA"/>
</dbReference>
<name>A0A7J2U407_9CREN</name>
<sequence length="403" mass="45231">MDNECYLYKAKYVMLEARLLNTGLAKKVWSCSTMNTNELCGNNCNLFVGSFKDLGTVVKLLQEGLGDVRLFGYKLHKDRIEFGEMKDFDEIPTTVADIQKPGYFRISSTGYRFRHSFSSPKAFLLPPEHSILTVSQGYEIVEDGDGQMGVVFLGIKPCDRKAMSILDGILYGKSPVYTKRRDSIKAIIVEECLEPGETCFCSAVKAGPTISSGFDIAYARLYKDTLVFKYGSSLGEKILVKAGLQKAQDSHVKEYFEMVANAISMMNSRISRVEELQKALKERIGDKSFWEMVSSNCVGCGNCNYVCPTCFCTEINDIVEEGYSKRIGMWLGCLTYTYGLVAGGHFRQELYTRYRHFVLHKFLFYPKQVGDVGCVGCGRCITWCPLGVDLRDTLNLLVEGGTR</sequence>
<proteinExistence type="predicted"/>
<evidence type="ECO:0000313" key="2">
    <source>
        <dbReference type="EMBL" id="HEM67309.1"/>
    </source>
</evidence>
<evidence type="ECO:0000259" key="1">
    <source>
        <dbReference type="PROSITE" id="PS51379"/>
    </source>
</evidence>
<comment type="caution">
    <text evidence="2">The sequence shown here is derived from an EMBL/GenBank/DDBJ whole genome shotgun (WGS) entry which is preliminary data.</text>
</comment>
<accession>A0A7J2U407</accession>
<dbReference type="InterPro" id="IPR017896">
    <property type="entry name" value="4Fe4S_Fe-S-bd"/>
</dbReference>
<feature type="domain" description="4Fe-4S ferredoxin-type" evidence="1">
    <location>
        <begin position="288"/>
        <end position="318"/>
    </location>
</feature>
<dbReference type="Pfam" id="PF17179">
    <property type="entry name" value="Fer4_22"/>
    <property type="match status" value="1"/>
</dbReference>
<dbReference type="PROSITE" id="PS00198">
    <property type="entry name" value="4FE4S_FER_1"/>
    <property type="match status" value="2"/>
</dbReference>
<dbReference type="PROSITE" id="PS51379">
    <property type="entry name" value="4FE4S_FER_2"/>
    <property type="match status" value="2"/>
</dbReference>
<organism evidence="2">
    <name type="scientific">Ignisphaera aggregans</name>
    <dbReference type="NCBI Taxonomy" id="334771"/>
    <lineage>
        <taxon>Archaea</taxon>
        <taxon>Thermoproteota</taxon>
        <taxon>Thermoprotei</taxon>
        <taxon>Desulfurococcales</taxon>
        <taxon>Desulfurococcaceae</taxon>
        <taxon>Ignisphaera</taxon>
    </lineage>
</organism>
<protein>
    <recommendedName>
        <fullName evidence="1">4Fe-4S ferredoxin-type domain-containing protein</fullName>
    </recommendedName>
</protein>
<dbReference type="GO" id="GO:0016491">
    <property type="term" value="F:oxidoreductase activity"/>
    <property type="evidence" value="ECO:0007669"/>
    <property type="project" value="UniProtKB-ARBA"/>
</dbReference>
<dbReference type="SUPFAM" id="SSF46548">
    <property type="entry name" value="alpha-helical ferredoxin"/>
    <property type="match status" value="1"/>
</dbReference>